<evidence type="ECO:0000256" key="1">
    <source>
        <dbReference type="SAM" id="MobiDB-lite"/>
    </source>
</evidence>
<dbReference type="KEGG" id="amg:AMEC673_08820"/>
<gene>
    <name evidence="3" type="ordered locus">AMEC673_08820</name>
</gene>
<reference evidence="4" key="1">
    <citation type="journal article" date="2012" name="Sci. Rep.">
        <title>Genomes of surface isolates of Alteromonas macleodii: the life of a widespread marine opportunistic copiotroph.</title>
        <authorList>
            <person name="Lopez-Perez M."/>
            <person name="Gonzaga A."/>
            <person name="Martin-Cuadrado A.B."/>
            <person name="Onyshchenko O."/>
            <person name="Ghavidel A."/>
            <person name="Ghai R."/>
            <person name="Rodriguez-Valera F."/>
        </authorList>
    </citation>
    <scope>NUCLEOTIDE SEQUENCE [LARGE SCALE GENOMIC DNA]</scope>
    <source>
        <strain evidence="4">English Channel 673</strain>
    </source>
</reference>
<dbReference type="RefSeq" id="WP_014976433.1">
    <property type="nucleotide sequence ID" value="NC_018678.1"/>
</dbReference>
<dbReference type="Proteomes" id="UP000006296">
    <property type="component" value="Chromosome"/>
</dbReference>
<feature type="compositionally biased region" description="Polar residues" evidence="1">
    <location>
        <begin position="29"/>
        <end position="44"/>
    </location>
</feature>
<accession>A0AB32ZXV0</accession>
<feature type="region of interest" description="Disordered" evidence="1">
    <location>
        <begin position="501"/>
        <end position="529"/>
    </location>
</feature>
<protein>
    <submittedName>
        <fullName evidence="3">Phage tape measure protein</fullName>
    </submittedName>
</protein>
<organism evidence="3 4">
    <name type="scientific">Alteromonas macleodii (strain English Channel 673)</name>
    <dbReference type="NCBI Taxonomy" id="1004788"/>
    <lineage>
        <taxon>Bacteria</taxon>
        <taxon>Pseudomonadati</taxon>
        <taxon>Pseudomonadota</taxon>
        <taxon>Gammaproteobacteria</taxon>
        <taxon>Alteromonadales</taxon>
        <taxon>Alteromonadaceae</taxon>
        <taxon>Alteromonas/Salinimonas group</taxon>
        <taxon>Alteromonas</taxon>
    </lineage>
</organism>
<dbReference type="NCBIfam" id="TIGR02675">
    <property type="entry name" value="tape_meas_nterm"/>
    <property type="match status" value="1"/>
</dbReference>
<proteinExistence type="predicted"/>
<feature type="region of interest" description="Disordered" evidence="1">
    <location>
        <begin position="19"/>
        <end position="44"/>
    </location>
</feature>
<dbReference type="EMBL" id="CP003844">
    <property type="protein sequence ID" value="AFT74458.1"/>
    <property type="molecule type" value="Genomic_DNA"/>
</dbReference>
<feature type="domain" description="Tape measure protein N-terminal" evidence="2">
    <location>
        <begin position="88"/>
        <end position="278"/>
    </location>
</feature>
<evidence type="ECO:0000313" key="3">
    <source>
        <dbReference type="EMBL" id="AFT74458.1"/>
    </source>
</evidence>
<name>A0AB32ZXV0_ALTME</name>
<evidence type="ECO:0000313" key="4">
    <source>
        <dbReference type="Proteomes" id="UP000006296"/>
    </source>
</evidence>
<evidence type="ECO:0000259" key="2">
    <source>
        <dbReference type="Pfam" id="PF20155"/>
    </source>
</evidence>
<dbReference type="InterPro" id="IPR013491">
    <property type="entry name" value="Tape_meas_N"/>
</dbReference>
<dbReference type="AlphaFoldDB" id="A0AB32ZXV0"/>
<dbReference type="Pfam" id="PF20155">
    <property type="entry name" value="TMP_3"/>
    <property type="match status" value="1"/>
</dbReference>
<sequence length="787" mass="84651">MSEIVTGIRLRGDASGLVSETQRARTAQEKFTNTTRQSGNQAQRTSAQVAGLSAAKGQLTANIRTMFSPVNLLTGGIAGLIAAMGIGDVIRFSDEMKRLDNQVRLITKSEKERVAVQKELLQLSNRTFSDIAATTELFAKMTRATQDLNVSQNQLLAVTRAVNQSFVISGASTQEAEGSTRQLAQALASGAFRGDEFNSVAEQAPRLMEALSTQLGVTTGELREMAENGELTSQKLIAALINQSEAINTEFGKMAPTASQAMTVVSNNFKTLVSEVNKASNDFGGLTNTISGIGEALGSLTSIVASGEMVAYLSAYAGAWSGWADSVFDSIDLAIGAVNQFPLQVLAAKAITEETLGLLADAFKYFPQNIKGMVQILTVELANLERVAKTYAGLFRDTVLLELQRLIKKAGAYASELVDVLNPFDGDSFNLDGELSRIDGTYDRVTEKAKETAKARIAASNQARDQVLQDVFAERDGAINAMNEQLAAARSLAEFRLQRPAANDNSFNAPEPFVPEERTSTPEEQNSEYEKLRLKFATREEALRINAQNEMAIIAEAMEQKKITEQQGLDLIFAARKKHLSQVQALEAQKSNLILSSSAQIFDGLASLAGSFAGEQSKAYKVLFAISKGFAIAQGVMNLSTAISNAMALPFPANLPAMANAAATGASLIANIKGVTMQGQAHGGLDKNVREGTWWLRNDEMVLNPQQRRSFENMVASNDSRAPGGRSGGSRVFYITNNIDATNAVPGMEEKIRESVEMAQLQWQAQLREDLSSGGELSQSLSGTMAA</sequence>